<keyword evidence="2" id="KW-0732">Signal</keyword>
<feature type="region of interest" description="Disordered" evidence="1">
    <location>
        <begin position="245"/>
        <end position="286"/>
    </location>
</feature>
<protein>
    <submittedName>
        <fullName evidence="3">Uncharacterized protein</fullName>
    </submittedName>
</protein>
<reference evidence="3" key="1">
    <citation type="submission" date="2020-06" db="EMBL/GenBank/DDBJ databases">
        <authorList>
            <consortium name="Plant Systems Biology data submission"/>
        </authorList>
    </citation>
    <scope>NUCLEOTIDE SEQUENCE</scope>
    <source>
        <strain evidence="3">D6</strain>
    </source>
</reference>
<dbReference type="AlphaFoldDB" id="A0A9N8E4V4"/>
<comment type="caution">
    <text evidence="3">The sequence shown here is derived from an EMBL/GenBank/DDBJ whole genome shotgun (WGS) entry which is preliminary data.</text>
</comment>
<proteinExistence type="predicted"/>
<dbReference type="Proteomes" id="UP001153069">
    <property type="component" value="Unassembled WGS sequence"/>
</dbReference>
<feature type="signal peptide" evidence="2">
    <location>
        <begin position="1"/>
        <end position="19"/>
    </location>
</feature>
<evidence type="ECO:0000313" key="3">
    <source>
        <dbReference type="EMBL" id="CAB9512165.1"/>
    </source>
</evidence>
<accession>A0A9N8E4V4</accession>
<evidence type="ECO:0000256" key="2">
    <source>
        <dbReference type="SAM" id="SignalP"/>
    </source>
</evidence>
<dbReference type="EMBL" id="CAICTM010000521">
    <property type="protein sequence ID" value="CAB9512165.1"/>
    <property type="molecule type" value="Genomic_DNA"/>
</dbReference>
<keyword evidence="4" id="KW-1185">Reference proteome</keyword>
<evidence type="ECO:0000256" key="1">
    <source>
        <dbReference type="SAM" id="MobiDB-lite"/>
    </source>
</evidence>
<feature type="chain" id="PRO_5040352487" evidence="2">
    <location>
        <begin position="20"/>
        <end position="286"/>
    </location>
</feature>
<organism evidence="3 4">
    <name type="scientific">Seminavis robusta</name>
    <dbReference type="NCBI Taxonomy" id="568900"/>
    <lineage>
        <taxon>Eukaryota</taxon>
        <taxon>Sar</taxon>
        <taxon>Stramenopiles</taxon>
        <taxon>Ochrophyta</taxon>
        <taxon>Bacillariophyta</taxon>
        <taxon>Bacillariophyceae</taxon>
        <taxon>Bacillariophycidae</taxon>
        <taxon>Naviculales</taxon>
        <taxon>Naviculaceae</taxon>
        <taxon>Seminavis</taxon>
    </lineage>
</organism>
<gene>
    <name evidence="3" type="ORF">SEMRO_522_G159520.1</name>
</gene>
<sequence length="286" mass="31819">MRTLVLRYLVLSTSVLVLTESTTAPPPTPAPSPPLSDTICDDLLNYTYHGIYNSSKMEDSFACECFRDPLNPVYALSCMFDYCEQCRPWMDGALCIIKQDLLIFDANILEPAAAGPRTESLMEQATVEIFYRNYFNDTLGYYDYQYTELTLGQSPSTHQCTVNVNQVAVPDGDQICTCGVHDCHNDGTITYSFDCPNYPLAGGNDVRFGNCNGVGDTRSPDKIRIHDPLVAMLFDFTSCFQEVPSPAPSVSPAPSNVPTVTRRRELEEDGRQQLQQTDTKLGNLRS</sequence>
<feature type="compositionally biased region" description="Polar residues" evidence="1">
    <location>
        <begin position="272"/>
        <end position="286"/>
    </location>
</feature>
<evidence type="ECO:0000313" key="4">
    <source>
        <dbReference type="Proteomes" id="UP001153069"/>
    </source>
</evidence>
<name>A0A9N8E4V4_9STRA</name>
<feature type="compositionally biased region" description="Basic and acidic residues" evidence="1">
    <location>
        <begin position="262"/>
        <end position="271"/>
    </location>
</feature>